<protein>
    <submittedName>
        <fullName evidence="4">Tigger transposable element-derived protein 6-like</fullName>
    </submittedName>
</protein>
<dbReference type="EMBL" id="VUJU01009551">
    <property type="protein sequence ID" value="KAF0719483.1"/>
    <property type="molecule type" value="Genomic_DNA"/>
</dbReference>
<dbReference type="SUPFAM" id="SSF46689">
    <property type="entry name" value="Homeodomain-like"/>
    <property type="match status" value="1"/>
</dbReference>
<evidence type="ECO:0000313" key="5">
    <source>
        <dbReference type="Proteomes" id="UP000478052"/>
    </source>
</evidence>
<dbReference type="PANTHER" id="PTHR33053">
    <property type="entry name" value="PROTEIN, PUTATIVE-RELATED"/>
    <property type="match status" value="1"/>
</dbReference>
<evidence type="ECO:0000256" key="2">
    <source>
        <dbReference type="ARBA" id="ARBA00023125"/>
    </source>
</evidence>
<gene>
    <name evidence="4" type="ORF">FWK35_00032137</name>
</gene>
<dbReference type="PANTHER" id="PTHR33053:SF24">
    <property type="entry name" value="TRANSPOSASE DOMAIN-CONTAINING PROTEIN"/>
    <property type="match status" value="1"/>
</dbReference>
<dbReference type="InterPro" id="IPR006600">
    <property type="entry name" value="HTH_CenpB_DNA-bd_dom"/>
</dbReference>
<dbReference type="Pfam" id="PF03184">
    <property type="entry name" value="DDE_1"/>
    <property type="match status" value="1"/>
</dbReference>
<feature type="non-terminal residue" evidence="4">
    <location>
        <position position="1"/>
    </location>
</feature>
<dbReference type="OrthoDB" id="6594579at2759"/>
<comment type="subcellular location">
    <subcellularLocation>
        <location evidence="1">Nucleus</location>
    </subcellularLocation>
</comment>
<name>A0A6G0W2F9_APHCR</name>
<evidence type="ECO:0000256" key="1">
    <source>
        <dbReference type="ARBA" id="ARBA00004123"/>
    </source>
</evidence>
<dbReference type="SMART" id="SM00674">
    <property type="entry name" value="CENPB"/>
    <property type="match status" value="1"/>
</dbReference>
<dbReference type="GO" id="GO:0003677">
    <property type="term" value="F:DNA binding"/>
    <property type="evidence" value="ECO:0007669"/>
    <property type="project" value="UniProtKB-KW"/>
</dbReference>
<keyword evidence="2" id="KW-0238">DNA-binding</keyword>
<dbReference type="Pfam" id="PF03221">
    <property type="entry name" value="HTH_Tnp_Tc5"/>
    <property type="match status" value="1"/>
</dbReference>
<keyword evidence="5" id="KW-1185">Reference proteome</keyword>
<evidence type="ECO:0000313" key="4">
    <source>
        <dbReference type="EMBL" id="KAF0719483.1"/>
    </source>
</evidence>
<comment type="caution">
    <text evidence="4">The sequence shown here is derived from an EMBL/GenBank/DDBJ whole genome shotgun (WGS) entry which is preliminary data.</text>
</comment>
<dbReference type="GO" id="GO:0005634">
    <property type="term" value="C:nucleus"/>
    <property type="evidence" value="ECO:0007669"/>
    <property type="project" value="UniProtKB-SubCell"/>
</dbReference>
<evidence type="ECO:0000259" key="3">
    <source>
        <dbReference type="PROSITE" id="PS51253"/>
    </source>
</evidence>
<feature type="domain" description="HTH CENPB-type" evidence="3">
    <location>
        <begin position="43"/>
        <end position="114"/>
    </location>
</feature>
<proteinExistence type="predicted"/>
<dbReference type="Proteomes" id="UP000478052">
    <property type="component" value="Unassembled WGS sequence"/>
</dbReference>
<dbReference type="InterPro" id="IPR009057">
    <property type="entry name" value="Homeodomain-like_sf"/>
</dbReference>
<dbReference type="PROSITE" id="PS51253">
    <property type="entry name" value="HTH_CENPB"/>
    <property type="match status" value="1"/>
</dbReference>
<sequence>QHENLSVKELMVKFNCGKTQVYEAIKNKDKLMEQWVSCKNSGKSKRVVSVGYEQVERDLYRWFINCRSKSLPISGPIIQTEATKLAEKLGISDFKASNGWLDRFKRRHNIVCKQINGEANDVNQDTVENWKRKLLVLIKGYEAKDIYNADETGLFFRGIPTKSLVIKGDACVGGKKSKDRLTVLMCGSMAGEIRKPLVIGKSMKPRCFKNMNIASLPVTWKSNKKAWMTAEIMEQWLQYFNADMRSQNRNILLFLDNATCHPYIEMSNVKIHMLPPNTTSVSQPMDQGVIYTFKSYYRKFMLQSLVCKIDSSTSVHQLATSITVLDAVNWISLSCNSLKNECVKNCFRKAGFLIDGSDMNPNENALTEIQDIFAALDFDQEQFLHIDDQLETQQTHDSAISMVENEGEKDEDNDENQYEEPENMVKDYKTAICYLEELQKFSLTVSNSELLDLTSRAKECWFKINMYVIFNFIQLNFLNPVKTETPPRRKNIMVPCDSVLSRFYCNINESSNLSTNNASTKIDLQYKIASWSIECNVPHTTLNKLLKILKEENYLPLKSLPLDSRTFLNIKSTITTDIKEVNPGIYYHFGLENGIINNSNKINLDNIIKIVIGVDGLPLFKSSSSQLWPILAYIHPYHENVFPIGIYHQNQKPNDSNDYLKYFIDECKILLKNGIIVGCVLKKIIIFAFCCDSPAKSFVLKVKGHTGFSSCTRCYQSGEFLQNRTCFPYSATPSKKRDHCGYINMIHTNHHLHGGVTSNLIELPNFDIVQSFPLDYMHLVMLGVMRKLLNLWLSKGPISVRLPGRQVSEVNELLLSLKSCIPIEFVRKPRSLIEISRWKATEFRQFLLYTGPVVLKNVLSENCYSNFMALNIAMIILLSPNHNDKIDYAEKLLNYFVKSFEHIYGSHYISHNVHGLLHIVDDYRNFGPLDFCSCFPFENFMKILKTSIRKHDLPLQQIIRRYHEKYSNENITTGSLMELNLKKVYHHNLGPLIENVTCGPQLVNLKIKNFTIKLKTTADRFVLTYGGDIVTVVNIAHLIDTNEQVIIGYKFLNKQPFYENPLKSSKLNIYIVQNKSTDLQYWKITDIHFKMIILVSNDQQIAMPLIHTSSAVCILKYLSINMWIVVVFQNDNSVAAVPTNWYKDGFCAWPKKFIKHKGTMIQNQTEPTRSDFDRFPARKLSSSPIESLQEAMEKASKGRISSDLSSAEEYINENFNRKKKLSKDVFTPKEKYHSQPFKKKRSLSPAPMFEESLDNEHDTTSNDLLWAQQKHISSVASTSKDQILNICGDNVIDSQINTQSSSPKTSPFLKKTANISDDNLTLVTGFDELLFQSTPKSDGLVQLQHSNTNNDAGN</sequence>
<reference evidence="4 5" key="1">
    <citation type="submission" date="2019-08" db="EMBL/GenBank/DDBJ databases">
        <title>Whole genome of Aphis craccivora.</title>
        <authorList>
            <person name="Voronova N.V."/>
            <person name="Shulinski R.S."/>
            <person name="Bandarenka Y.V."/>
            <person name="Zhorov D.G."/>
            <person name="Warner D."/>
        </authorList>
    </citation>
    <scope>NUCLEOTIDE SEQUENCE [LARGE SCALE GENOMIC DNA]</scope>
    <source>
        <strain evidence="4">180601</strain>
        <tissue evidence="4">Whole Body</tissue>
    </source>
</reference>
<accession>A0A6G0W2F9</accession>
<dbReference type="InterPro" id="IPR004875">
    <property type="entry name" value="DDE_SF_endonuclease_dom"/>
</dbReference>
<organism evidence="4 5">
    <name type="scientific">Aphis craccivora</name>
    <name type="common">Cowpea aphid</name>
    <dbReference type="NCBI Taxonomy" id="307492"/>
    <lineage>
        <taxon>Eukaryota</taxon>
        <taxon>Metazoa</taxon>
        <taxon>Ecdysozoa</taxon>
        <taxon>Arthropoda</taxon>
        <taxon>Hexapoda</taxon>
        <taxon>Insecta</taxon>
        <taxon>Pterygota</taxon>
        <taxon>Neoptera</taxon>
        <taxon>Paraneoptera</taxon>
        <taxon>Hemiptera</taxon>
        <taxon>Sternorrhyncha</taxon>
        <taxon>Aphidomorpha</taxon>
        <taxon>Aphidoidea</taxon>
        <taxon>Aphididae</taxon>
        <taxon>Aphidini</taxon>
        <taxon>Aphis</taxon>
        <taxon>Aphis</taxon>
    </lineage>
</organism>
<dbReference type="Gene3D" id="1.10.10.60">
    <property type="entry name" value="Homeodomain-like"/>
    <property type="match status" value="1"/>
</dbReference>